<keyword evidence="1" id="KW-0813">Transport</keyword>
<proteinExistence type="predicted"/>
<dbReference type="InterPro" id="IPR050763">
    <property type="entry name" value="ABC_transporter_ATP-binding"/>
</dbReference>
<dbReference type="InterPro" id="IPR003593">
    <property type="entry name" value="AAA+_ATPase"/>
</dbReference>
<dbReference type="GO" id="GO:0005524">
    <property type="term" value="F:ATP binding"/>
    <property type="evidence" value="ECO:0007669"/>
    <property type="project" value="UniProtKB-KW"/>
</dbReference>
<dbReference type="SMART" id="SM00382">
    <property type="entry name" value="AAA"/>
    <property type="match status" value="1"/>
</dbReference>
<name>A0A5Q0BQL7_9GAMM</name>
<feature type="domain" description="ABC transporter" evidence="4">
    <location>
        <begin position="6"/>
        <end position="258"/>
    </location>
</feature>
<keyword evidence="6" id="KW-1185">Reference proteome</keyword>
<dbReference type="Proteomes" id="UP000325755">
    <property type="component" value="Chromosome"/>
</dbReference>
<keyword evidence="2" id="KW-0547">Nucleotide-binding</keyword>
<evidence type="ECO:0000256" key="1">
    <source>
        <dbReference type="ARBA" id="ARBA00022448"/>
    </source>
</evidence>
<dbReference type="PROSITE" id="PS50893">
    <property type="entry name" value="ABC_TRANSPORTER_2"/>
    <property type="match status" value="1"/>
</dbReference>
<dbReference type="RefSeq" id="WP_153250564.1">
    <property type="nucleotide sequence ID" value="NZ_CP044205.1"/>
</dbReference>
<dbReference type="PANTHER" id="PTHR42711:SF1">
    <property type="entry name" value="ABC-TRANSPORT PROTEIN, ATP-BINDING COMPONENT"/>
    <property type="match status" value="1"/>
</dbReference>
<dbReference type="AlphaFoldDB" id="A0A5Q0BQL7"/>
<sequence length="330" mass="36490">MIAPAISVEHLTRHFKVRAGKNGQGWTRWFKKKGYDHFTAVSDLSFSIENGAKVAFIGPNGAGKSTTLKMLCGLLQPSAGAAQVCGYVPWEQTRALASRIGLVFGQRSHLWQALPVRDSFDLLAKIYDLTPGAYKSQRDKLVGVFGLAGLLTQPARTLSLGQRMRCDLAAALLHQPSVLFLDEPTIGLDVTAKALLRDHLNALAREFETTILLTSHDTDDIERICERVILIDHGSKLLDSGLAELRRDYTRFKTLILATEEERPVFQRAGVGVIEQAPHRLVLNVDVSMVALEQVVSECLSSFKLQDISIENMPLEEVIKAIYARQRSSA</sequence>
<gene>
    <name evidence="5" type="ORF">F6R98_19835</name>
</gene>
<evidence type="ECO:0000256" key="3">
    <source>
        <dbReference type="ARBA" id="ARBA00022840"/>
    </source>
</evidence>
<dbReference type="OrthoDB" id="9781337at2"/>
<reference evidence="5 6" key="1">
    <citation type="submission" date="2019-09" db="EMBL/GenBank/DDBJ databases">
        <title>Ecophysiology of the spiral-shaped methanotroph Methylospira mobilis as revealed by the complete genome sequence.</title>
        <authorList>
            <person name="Oshkin I.Y."/>
            <person name="Dedysh S.N."/>
            <person name="Miroshnikov K."/>
            <person name="Danilova O.V."/>
            <person name="Hakobyan A."/>
            <person name="Liesack W."/>
        </authorList>
    </citation>
    <scope>NUCLEOTIDE SEQUENCE [LARGE SCALE GENOMIC DNA]</scope>
    <source>
        <strain evidence="5 6">Shm1</strain>
    </source>
</reference>
<dbReference type="InterPro" id="IPR003439">
    <property type="entry name" value="ABC_transporter-like_ATP-bd"/>
</dbReference>
<dbReference type="KEGG" id="mmob:F6R98_19835"/>
<dbReference type="Gene3D" id="3.40.50.300">
    <property type="entry name" value="P-loop containing nucleotide triphosphate hydrolases"/>
    <property type="match status" value="1"/>
</dbReference>
<dbReference type="InterPro" id="IPR027417">
    <property type="entry name" value="P-loop_NTPase"/>
</dbReference>
<dbReference type="InParanoid" id="A0A5Q0BQL7"/>
<evidence type="ECO:0000313" key="6">
    <source>
        <dbReference type="Proteomes" id="UP000325755"/>
    </source>
</evidence>
<organism evidence="5 6">
    <name type="scientific">Candidatus Methylospira mobilis</name>
    <dbReference type="NCBI Taxonomy" id="1808979"/>
    <lineage>
        <taxon>Bacteria</taxon>
        <taxon>Pseudomonadati</taxon>
        <taxon>Pseudomonadota</taxon>
        <taxon>Gammaproteobacteria</taxon>
        <taxon>Methylococcales</taxon>
        <taxon>Methylococcaceae</taxon>
        <taxon>Candidatus Methylospira</taxon>
    </lineage>
</organism>
<accession>A0A5Q0BQL7</accession>
<dbReference type="EMBL" id="CP044205">
    <property type="protein sequence ID" value="QFY44601.1"/>
    <property type="molecule type" value="Genomic_DNA"/>
</dbReference>
<dbReference type="SUPFAM" id="SSF52540">
    <property type="entry name" value="P-loop containing nucleoside triphosphate hydrolases"/>
    <property type="match status" value="1"/>
</dbReference>
<dbReference type="GO" id="GO:0016887">
    <property type="term" value="F:ATP hydrolysis activity"/>
    <property type="evidence" value="ECO:0007669"/>
    <property type="project" value="InterPro"/>
</dbReference>
<dbReference type="PANTHER" id="PTHR42711">
    <property type="entry name" value="ABC TRANSPORTER ATP-BINDING PROTEIN"/>
    <property type="match status" value="1"/>
</dbReference>
<dbReference type="Pfam" id="PF00005">
    <property type="entry name" value="ABC_tran"/>
    <property type="match status" value="1"/>
</dbReference>
<evidence type="ECO:0000313" key="5">
    <source>
        <dbReference type="EMBL" id="QFY44601.1"/>
    </source>
</evidence>
<keyword evidence="3 5" id="KW-0067">ATP-binding</keyword>
<evidence type="ECO:0000259" key="4">
    <source>
        <dbReference type="PROSITE" id="PS50893"/>
    </source>
</evidence>
<evidence type="ECO:0000256" key="2">
    <source>
        <dbReference type="ARBA" id="ARBA00022741"/>
    </source>
</evidence>
<protein>
    <submittedName>
        <fullName evidence="5">ATP-binding cassette domain-containing protein</fullName>
    </submittedName>
</protein>